<evidence type="ECO:0000256" key="10">
    <source>
        <dbReference type="ARBA" id="ARBA00022989"/>
    </source>
</evidence>
<keyword evidence="10 12" id="KW-1133">Transmembrane helix</keyword>
<proteinExistence type="inferred from homology"/>
<keyword evidence="14" id="KW-1185">Reference proteome</keyword>
<evidence type="ECO:0000256" key="12">
    <source>
        <dbReference type="RuleBase" id="RU363101"/>
    </source>
</evidence>
<evidence type="ECO:0000256" key="3">
    <source>
        <dbReference type="ARBA" id="ARBA00008741"/>
    </source>
</evidence>
<gene>
    <name evidence="13" type="ORF">WG68_03460</name>
</gene>
<dbReference type="Pfam" id="PF04995">
    <property type="entry name" value="CcmD"/>
    <property type="match status" value="1"/>
</dbReference>
<comment type="caution">
    <text evidence="13">The sequence shown here is derived from an EMBL/GenBank/DDBJ whole genome shotgun (WGS) entry which is preliminary data.</text>
</comment>
<evidence type="ECO:0000256" key="7">
    <source>
        <dbReference type="ARBA" id="ARBA00022519"/>
    </source>
</evidence>
<comment type="function">
    <text evidence="1 12">Required for the export of heme to the periplasm for the biogenesis of c-type cytochromes.</text>
</comment>
<evidence type="ECO:0000313" key="14">
    <source>
        <dbReference type="Proteomes" id="UP000034228"/>
    </source>
</evidence>
<dbReference type="STRING" id="336831.WG68_03460"/>
<evidence type="ECO:0000256" key="9">
    <source>
        <dbReference type="ARBA" id="ARBA00022748"/>
    </source>
</evidence>
<comment type="subcellular location">
    <subcellularLocation>
        <location evidence="2 12">Cell inner membrane</location>
        <topology evidence="2 12">Single-pass membrane protein</topology>
    </subcellularLocation>
</comment>
<keyword evidence="11 12" id="KW-0472">Membrane</keyword>
<reference evidence="13 14" key="1">
    <citation type="submission" date="2015-03" db="EMBL/GenBank/DDBJ databases">
        <title>Draft genome sequences of two protease-producing strains of Arsukibacterium isolated from two cold and alkaline environments.</title>
        <authorList>
            <person name="Lylloff J.E."/>
            <person name="Skov L.B."/>
            <person name="Jepsen M."/>
            <person name="Hallin P.F."/>
            <person name="Sorensen S.J."/>
            <person name="Stougaard P."/>
            <person name="Glaring M.A."/>
        </authorList>
    </citation>
    <scope>NUCLEOTIDE SEQUENCE [LARGE SCALE GENOMIC DNA]</scope>
    <source>
        <strain evidence="13 14">GCM72</strain>
    </source>
</reference>
<name>A0A0M2V814_9GAMM</name>
<comment type="similarity">
    <text evidence="3 12">Belongs to the CcmD/CycX/HelD family.</text>
</comment>
<dbReference type="NCBIfam" id="TIGR03141">
    <property type="entry name" value="cytochro_ccmD"/>
    <property type="match status" value="1"/>
</dbReference>
<keyword evidence="6 12" id="KW-1003">Cell membrane</keyword>
<dbReference type="GO" id="GO:0015886">
    <property type="term" value="P:heme transport"/>
    <property type="evidence" value="ECO:0007669"/>
    <property type="project" value="InterPro"/>
</dbReference>
<keyword evidence="9 12" id="KW-0201">Cytochrome c-type biogenesis</keyword>
<evidence type="ECO:0000313" key="13">
    <source>
        <dbReference type="EMBL" id="KKO46997.1"/>
    </source>
</evidence>
<evidence type="ECO:0000256" key="8">
    <source>
        <dbReference type="ARBA" id="ARBA00022692"/>
    </source>
</evidence>
<dbReference type="GO" id="GO:0017004">
    <property type="term" value="P:cytochrome complex assembly"/>
    <property type="evidence" value="ECO:0007669"/>
    <property type="project" value="UniProtKB-KW"/>
</dbReference>
<organism evidence="13 14">
    <name type="scientific">Arsukibacterium ikkense</name>
    <dbReference type="NCBI Taxonomy" id="336831"/>
    <lineage>
        <taxon>Bacteria</taxon>
        <taxon>Pseudomonadati</taxon>
        <taxon>Pseudomonadota</taxon>
        <taxon>Gammaproteobacteria</taxon>
        <taxon>Chromatiales</taxon>
        <taxon>Chromatiaceae</taxon>
        <taxon>Arsukibacterium</taxon>
    </lineage>
</organism>
<dbReference type="PANTHER" id="PTHR37531">
    <property type="entry name" value="HEME EXPORTER PROTEIN D"/>
    <property type="match status" value="1"/>
</dbReference>
<accession>A0A0M2V814</accession>
<evidence type="ECO:0000256" key="6">
    <source>
        <dbReference type="ARBA" id="ARBA00022475"/>
    </source>
</evidence>
<dbReference type="PATRIC" id="fig|336831.14.peg.3852"/>
<dbReference type="OrthoDB" id="9815607at2"/>
<evidence type="ECO:0000256" key="1">
    <source>
        <dbReference type="ARBA" id="ARBA00002442"/>
    </source>
</evidence>
<dbReference type="Proteomes" id="UP000034228">
    <property type="component" value="Unassembled WGS sequence"/>
</dbReference>
<keyword evidence="8 12" id="KW-0812">Transmembrane</keyword>
<keyword evidence="7 12" id="KW-0997">Cell inner membrane</keyword>
<dbReference type="RefSeq" id="WP_046556244.1">
    <property type="nucleotide sequence ID" value="NZ_LAHO01000002.1"/>
</dbReference>
<keyword evidence="5 12" id="KW-0813">Transport</keyword>
<dbReference type="GO" id="GO:1903607">
    <property type="term" value="P:cytochrome c biosynthetic process"/>
    <property type="evidence" value="ECO:0007669"/>
    <property type="project" value="TreeGrafter"/>
</dbReference>
<dbReference type="InterPro" id="IPR052075">
    <property type="entry name" value="Heme_exporter_D"/>
</dbReference>
<sequence>MYFQSFSDFLAMGGYGFFVWLSFGVTYLLLLGLIAVSAYQQKQFKQQLTASIAREQRVKQYQEQQV</sequence>
<dbReference type="AlphaFoldDB" id="A0A0M2V814"/>
<evidence type="ECO:0000256" key="5">
    <source>
        <dbReference type="ARBA" id="ARBA00022448"/>
    </source>
</evidence>
<protein>
    <recommendedName>
        <fullName evidence="4 12">Heme exporter protein D</fullName>
    </recommendedName>
</protein>
<dbReference type="PANTHER" id="PTHR37531:SF1">
    <property type="entry name" value="HEME EXPORTER PROTEIN D"/>
    <property type="match status" value="1"/>
</dbReference>
<dbReference type="EMBL" id="LAHO01000002">
    <property type="protein sequence ID" value="KKO46997.1"/>
    <property type="molecule type" value="Genomic_DNA"/>
</dbReference>
<evidence type="ECO:0000256" key="4">
    <source>
        <dbReference type="ARBA" id="ARBA00016461"/>
    </source>
</evidence>
<dbReference type="GO" id="GO:0005886">
    <property type="term" value="C:plasma membrane"/>
    <property type="evidence" value="ECO:0007669"/>
    <property type="project" value="UniProtKB-SubCell"/>
</dbReference>
<dbReference type="InterPro" id="IPR007078">
    <property type="entry name" value="Haem_export_protD_CcmD"/>
</dbReference>
<feature type="transmembrane region" description="Helical" evidence="12">
    <location>
        <begin position="12"/>
        <end position="36"/>
    </location>
</feature>
<evidence type="ECO:0000256" key="2">
    <source>
        <dbReference type="ARBA" id="ARBA00004377"/>
    </source>
</evidence>
<evidence type="ECO:0000256" key="11">
    <source>
        <dbReference type="ARBA" id="ARBA00023136"/>
    </source>
</evidence>